<accession>A0ABV6Z727</accession>
<organism evidence="2 3">
    <name type="scientific">candidate division CSSED10-310 bacterium</name>
    <dbReference type="NCBI Taxonomy" id="2855610"/>
    <lineage>
        <taxon>Bacteria</taxon>
        <taxon>Bacteria division CSSED10-310</taxon>
    </lineage>
</organism>
<name>A0ABV6Z727_UNCC1</name>
<dbReference type="Pfam" id="PF01895">
    <property type="entry name" value="PhoU"/>
    <property type="match status" value="1"/>
</dbReference>
<keyword evidence="3" id="KW-1185">Reference proteome</keyword>
<sequence length="56" mass="6400">MNEDYHLVTENHVNRLEDGICNVQTGVVFLDLIANIEKIGDHLTNIAERVEHNNKT</sequence>
<comment type="caution">
    <text evidence="2">The sequence shown here is derived from an EMBL/GenBank/DDBJ whole genome shotgun (WGS) entry which is preliminary data.</text>
</comment>
<feature type="domain" description="PhoU" evidence="1">
    <location>
        <begin position="2"/>
        <end position="50"/>
    </location>
</feature>
<protein>
    <submittedName>
        <fullName evidence="2">PhoU domain-containing protein</fullName>
    </submittedName>
</protein>
<dbReference type="Gene3D" id="1.20.58.220">
    <property type="entry name" value="Phosphate transport system protein phou homolog 2, domain 2"/>
    <property type="match status" value="1"/>
</dbReference>
<dbReference type="EMBL" id="JBHPBY010000735">
    <property type="protein sequence ID" value="MFC1854143.1"/>
    <property type="molecule type" value="Genomic_DNA"/>
</dbReference>
<evidence type="ECO:0000259" key="1">
    <source>
        <dbReference type="Pfam" id="PF01895"/>
    </source>
</evidence>
<evidence type="ECO:0000313" key="3">
    <source>
        <dbReference type="Proteomes" id="UP001594351"/>
    </source>
</evidence>
<dbReference type="InterPro" id="IPR038078">
    <property type="entry name" value="PhoU-like_sf"/>
</dbReference>
<reference evidence="2 3" key="1">
    <citation type="submission" date="2024-09" db="EMBL/GenBank/DDBJ databases">
        <title>Laminarin stimulates single cell rates of sulfate reduction while oxygen inhibits transcriptomic activity in coastal marine sediment.</title>
        <authorList>
            <person name="Lindsay M."/>
            <person name="Orcutt B."/>
            <person name="Emerson D."/>
            <person name="Stepanauskas R."/>
            <person name="D'Angelo T."/>
        </authorList>
    </citation>
    <scope>NUCLEOTIDE SEQUENCE [LARGE SCALE GENOMIC DNA]</scope>
    <source>
        <strain evidence="2">SAG AM-311-K15</strain>
    </source>
</reference>
<proteinExistence type="predicted"/>
<evidence type="ECO:0000313" key="2">
    <source>
        <dbReference type="EMBL" id="MFC1854143.1"/>
    </source>
</evidence>
<dbReference type="SUPFAM" id="SSF109755">
    <property type="entry name" value="PhoU-like"/>
    <property type="match status" value="1"/>
</dbReference>
<dbReference type="InterPro" id="IPR026022">
    <property type="entry name" value="PhoU_dom"/>
</dbReference>
<dbReference type="Proteomes" id="UP001594351">
    <property type="component" value="Unassembled WGS sequence"/>
</dbReference>
<gene>
    <name evidence="2" type="ORF">ACFL27_28500</name>
</gene>